<dbReference type="Gene3D" id="3.40.50.720">
    <property type="entry name" value="NAD(P)-binding Rossmann-like Domain"/>
    <property type="match status" value="1"/>
</dbReference>
<comment type="similarity">
    <text evidence="1">Belongs to the NAD(P)-dependent epimerase/dehydratase family. SDR39U1 subfamily.</text>
</comment>
<evidence type="ECO:0000259" key="3">
    <source>
        <dbReference type="Pfam" id="PF08338"/>
    </source>
</evidence>
<comment type="caution">
    <text evidence="4">The sequence shown here is derived from an EMBL/GenBank/DDBJ whole genome shotgun (WGS) entry which is preliminary data.</text>
</comment>
<dbReference type="PANTHER" id="PTHR11092:SF0">
    <property type="entry name" value="EPIMERASE FAMILY PROTEIN SDR39U1"/>
    <property type="match status" value="1"/>
</dbReference>
<reference evidence="5" key="1">
    <citation type="journal article" date="2018" name="Front. Microbiol.">
        <title>Genome-Based Analysis Reveals the Taxonomy and Diversity of the Family Idiomarinaceae.</title>
        <authorList>
            <person name="Liu Y."/>
            <person name="Lai Q."/>
            <person name="Shao Z."/>
        </authorList>
    </citation>
    <scope>NUCLEOTIDE SEQUENCE [LARGE SCALE GENOMIC DNA]</scope>
    <source>
        <strain evidence="5">KYW314</strain>
    </source>
</reference>
<dbReference type="Proteomes" id="UP000287766">
    <property type="component" value="Unassembled WGS sequence"/>
</dbReference>
<keyword evidence="5" id="KW-1185">Reference proteome</keyword>
<evidence type="ECO:0000259" key="2">
    <source>
        <dbReference type="Pfam" id="PF01370"/>
    </source>
</evidence>
<gene>
    <name evidence="4" type="ORF">CWE22_03560</name>
</gene>
<dbReference type="SUPFAM" id="SSF51735">
    <property type="entry name" value="NAD(P)-binding Rossmann-fold domains"/>
    <property type="match status" value="1"/>
</dbReference>
<protein>
    <submittedName>
        <fullName evidence="4">TIGR01777 family protein</fullName>
    </submittedName>
</protein>
<dbReference type="RefSeq" id="WP_169930005.1">
    <property type="nucleotide sequence ID" value="NZ_PIPR01000001.1"/>
</dbReference>
<dbReference type="EMBL" id="PIPR01000001">
    <property type="protein sequence ID" value="RUO41273.1"/>
    <property type="molecule type" value="Genomic_DNA"/>
</dbReference>
<dbReference type="PANTHER" id="PTHR11092">
    <property type="entry name" value="SUGAR NUCLEOTIDE EPIMERASE RELATED"/>
    <property type="match status" value="1"/>
</dbReference>
<accession>A0A7Z7ETN0</accession>
<evidence type="ECO:0000256" key="1">
    <source>
        <dbReference type="ARBA" id="ARBA00009353"/>
    </source>
</evidence>
<evidence type="ECO:0000313" key="4">
    <source>
        <dbReference type="EMBL" id="RUO41273.1"/>
    </source>
</evidence>
<dbReference type="NCBIfam" id="TIGR01777">
    <property type="entry name" value="yfcH"/>
    <property type="match status" value="1"/>
</dbReference>
<dbReference type="InterPro" id="IPR001509">
    <property type="entry name" value="Epimerase_deHydtase"/>
</dbReference>
<sequence>MKVLITGGTGLIGSALVARLQDRYQVTVLSRTPQRAQQQLGKKVHVLKSLDDIADLSAYYAVINLQGEGIADKRWSTRQKLRLEQSRWLITRQLTERIQACAQPPEVFISGSAIGIYGPQGAEPVTEASSIQADDFAHHLCAEWERLALAADSEKTRVCVVRTGVVLAEKGGALEKMLPPYLLGLGGPIGKGEFGFSWIHLDDIVGIFEFLLEQESCRGIYNGTAPEPVAQRDFSAAIAKVLRKSHFMRVPPVLLKLVFGEMAEMLTKGQFVLPDRIRSAGYSFRYPQVKEALRACLLPPS</sequence>
<dbReference type="AlphaFoldDB" id="A0A7Z7ETN0"/>
<feature type="domain" description="DUF1731" evidence="3">
    <location>
        <begin position="250"/>
        <end position="295"/>
    </location>
</feature>
<dbReference type="Pfam" id="PF08338">
    <property type="entry name" value="DUF1731"/>
    <property type="match status" value="1"/>
</dbReference>
<feature type="domain" description="NAD-dependent epimerase/dehydratase" evidence="2">
    <location>
        <begin position="3"/>
        <end position="222"/>
    </location>
</feature>
<dbReference type="Pfam" id="PF01370">
    <property type="entry name" value="Epimerase"/>
    <property type="match status" value="1"/>
</dbReference>
<dbReference type="InterPro" id="IPR013549">
    <property type="entry name" value="DUF1731"/>
</dbReference>
<name>A0A7Z7ETN0_9GAMM</name>
<proteinExistence type="inferred from homology"/>
<organism evidence="4 5">
    <name type="scientific">Pseudidiomarina aestuarii</name>
    <dbReference type="NCBI Taxonomy" id="624146"/>
    <lineage>
        <taxon>Bacteria</taxon>
        <taxon>Pseudomonadati</taxon>
        <taxon>Pseudomonadota</taxon>
        <taxon>Gammaproteobacteria</taxon>
        <taxon>Alteromonadales</taxon>
        <taxon>Idiomarinaceae</taxon>
        <taxon>Pseudidiomarina</taxon>
    </lineage>
</organism>
<dbReference type="InterPro" id="IPR010099">
    <property type="entry name" value="SDR39U1"/>
</dbReference>
<evidence type="ECO:0000313" key="5">
    <source>
        <dbReference type="Proteomes" id="UP000287766"/>
    </source>
</evidence>
<dbReference type="InterPro" id="IPR036291">
    <property type="entry name" value="NAD(P)-bd_dom_sf"/>
</dbReference>